<dbReference type="Proteomes" id="UP001066276">
    <property type="component" value="Chromosome 5"/>
</dbReference>
<keyword evidence="3" id="KW-1185">Reference proteome</keyword>
<feature type="region of interest" description="Disordered" evidence="1">
    <location>
        <begin position="1"/>
        <end position="20"/>
    </location>
</feature>
<evidence type="ECO:0000313" key="3">
    <source>
        <dbReference type="Proteomes" id="UP001066276"/>
    </source>
</evidence>
<feature type="non-terminal residue" evidence="2">
    <location>
        <position position="1"/>
    </location>
</feature>
<name>A0AAV7RRT7_PLEWA</name>
<protein>
    <submittedName>
        <fullName evidence="2">Uncharacterized protein</fullName>
    </submittedName>
</protein>
<accession>A0AAV7RRT7</accession>
<reference evidence="2" key="1">
    <citation type="journal article" date="2022" name="bioRxiv">
        <title>Sequencing and chromosome-scale assembly of the giantPleurodeles waltlgenome.</title>
        <authorList>
            <person name="Brown T."/>
            <person name="Elewa A."/>
            <person name="Iarovenko S."/>
            <person name="Subramanian E."/>
            <person name="Araus A.J."/>
            <person name="Petzold A."/>
            <person name="Susuki M."/>
            <person name="Suzuki K.-i.T."/>
            <person name="Hayashi T."/>
            <person name="Toyoda A."/>
            <person name="Oliveira C."/>
            <person name="Osipova E."/>
            <person name="Leigh N.D."/>
            <person name="Simon A."/>
            <person name="Yun M.H."/>
        </authorList>
    </citation>
    <scope>NUCLEOTIDE SEQUENCE</scope>
    <source>
        <strain evidence="2">20211129_DDA</strain>
        <tissue evidence="2">Liver</tissue>
    </source>
</reference>
<evidence type="ECO:0000256" key="1">
    <source>
        <dbReference type="SAM" id="MobiDB-lite"/>
    </source>
</evidence>
<proteinExistence type="predicted"/>
<feature type="non-terminal residue" evidence="2">
    <location>
        <position position="63"/>
    </location>
</feature>
<gene>
    <name evidence="2" type="ORF">NDU88_006417</name>
</gene>
<organism evidence="2 3">
    <name type="scientific">Pleurodeles waltl</name>
    <name type="common">Iberian ribbed newt</name>
    <dbReference type="NCBI Taxonomy" id="8319"/>
    <lineage>
        <taxon>Eukaryota</taxon>
        <taxon>Metazoa</taxon>
        <taxon>Chordata</taxon>
        <taxon>Craniata</taxon>
        <taxon>Vertebrata</taxon>
        <taxon>Euteleostomi</taxon>
        <taxon>Amphibia</taxon>
        <taxon>Batrachia</taxon>
        <taxon>Caudata</taxon>
        <taxon>Salamandroidea</taxon>
        <taxon>Salamandridae</taxon>
        <taxon>Pleurodelinae</taxon>
        <taxon>Pleurodeles</taxon>
    </lineage>
</organism>
<dbReference type="AlphaFoldDB" id="A0AAV7RRT7"/>
<evidence type="ECO:0000313" key="2">
    <source>
        <dbReference type="EMBL" id="KAJ1153658.1"/>
    </source>
</evidence>
<comment type="caution">
    <text evidence="2">The sequence shown here is derived from an EMBL/GenBank/DDBJ whole genome shotgun (WGS) entry which is preliminary data.</text>
</comment>
<sequence length="63" mass="6762">ARSRIMSSATQSRSQVQQLTSWRISTPNKAAAGAGFPFFDTDLEASLRDHLGAKVDESSPAPN</sequence>
<dbReference type="EMBL" id="JANPWB010000009">
    <property type="protein sequence ID" value="KAJ1153658.1"/>
    <property type="molecule type" value="Genomic_DNA"/>
</dbReference>